<comment type="similarity">
    <text evidence="2">Belongs to the NPC2 family.</text>
</comment>
<keyword evidence="6" id="KW-0732">Signal</keyword>
<evidence type="ECO:0000256" key="6">
    <source>
        <dbReference type="ARBA" id="ARBA00022729"/>
    </source>
</evidence>
<keyword evidence="10" id="KW-1185">Reference proteome</keyword>
<dbReference type="InterPro" id="IPR014756">
    <property type="entry name" value="Ig_E-set"/>
</dbReference>
<comment type="function">
    <text evidence="1">Catalyzes the intermembrane transfer of phosphatidylglycerol and phosphatidylinositol.</text>
</comment>
<keyword evidence="7" id="KW-0445">Lipid transport</keyword>
<sequence>MTTIKKYADCLRELSSESEARIGICTYAGLVSWSRHSLSTSYYPSITRASNVQISDCSDESFLLQIRSIKITPDILTPGAELTLEAEGTLLETVDLGSFADVQVKLGVVTLIRKKFDLCETLEDNKDKIDLQCPIERGDLKIIQKITLPKEIPKAIFHVYVNAFTAHDDDLACIRIKVNFRQQRFLQLDNLY</sequence>
<keyword evidence="5" id="KW-0813">Transport</keyword>
<organism evidence="9 10">
    <name type="scientific">Mucor flavus</name>
    <dbReference type="NCBI Taxonomy" id="439312"/>
    <lineage>
        <taxon>Eukaryota</taxon>
        <taxon>Fungi</taxon>
        <taxon>Fungi incertae sedis</taxon>
        <taxon>Mucoromycota</taxon>
        <taxon>Mucoromycotina</taxon>
        <taxon>Mucoromycetes</taxon>
        <taxon>Mucorales</taxon>
        <taxon>Mucorineae</taxon>
        <taxon>Mucoraceae</taxon>
        <taxon>Mucor</taxon>
    </lineage>
</organism>
<evidence type="ECO:0000313" key="10">
    <source>
        <dbReference type="Proteomes" id="UP001473302"/>
    </source>
</evidence>
<dbReference type="Gene3D" id="2.70.220.10">
    <property type="entry name" value="Ganglioside GM2 activator"/>
    <property type="match status" value="1"/>
</dbReference>
<reference evidence="9 10" key="1">
    <citation type="submission" date="2024-04" db="EMBL/GenBank/DDBJ databases">
        <title>genome sequences of Mucor flavus KT1a and Helicostylum pulchrum KT1b strains isolated from the surface of a dry-aged beef.</title>
        <authorList>
            <person name="Toyotome T."/>
            <person name="Hosono M."/>
            <person name="Torimaru M."/>
            <person name="Fukuda K."/>
            <person name="Mikami N."/>
        </authorList>
    </citation>
    <scope>NUCLEOTIDE SEQUENCE [LARGE SCALE GENOMIC DNA]</scope>
    <source>
        <strain evidence="9 10">KT1a</strain>
    </source>
</reference>
<evidence type="ECO:0000256" key="1">
    <source>
        <dbReference type="ARBA" id="ARBA00002053"/>
    </source>
</evidence>
<dbReference type="SMART" id="SM00737">
    <property type="entry name" value="ML"/>
    <property type="match status" value="1"/>
</dbReference>
<dbReference type="InterPro" id="IPR036846">
    <property type="entry name" value="GM2-AP_sf"/>
</dbReference>
<proteinExistence type="inferred from homology"/>
<evidence type="ECO:0000256" key="4">
    <source>
        <dbReference type="ARBA" id="ARBA00016056"/>
    </source>
</evidence>
<dbReference type="Proteomes" id="UP001473302">
    <property type="component" value="Unassembled WGS sequence"/>
</dbReference>
<accession>A0ABP9YV32</accession>
<evidence type="ECO:0000256" key="7">
    <source>
        <dbReference type="ARBA" id="ARBA00023055"/>
    </source>
</evidence>
<dbReference type="InterPro" id="IPR039670">
    <property type="entry name" value="NPC2-like"/>
</dbReference>
<protein>
    <recommendedName>
        <fullName evidence="4">Phosphatidylglycerol/phosphatidylinositol transfer protein</fullName>
    </recommendedName>
</protein>
<evidence type="ECO:0000313" key="9">
    <source>
        <dbReference type="EMBL" id="GAA5810717.1"/>
    </source>
</evidence>
<dbReference type="SUPFAM" id="SSF81296">
    <property type="entry name" value="E set domains"/>
    <property type="match status" value="1"/>
</dbReference>
<feature type="domain" description="MD-2-related lipid-recognition" evidence="8">
    <location>
        <begin position="54"/>
        <end position="178"/>
    </location>
</feature>
<dbReference type="EMBL" id="BAABUK010000008">
    <property type="protein sequence ID" value="GAA5810717.1"/>
    <property type="molecule type" value="Genomic_DNA"/>
</dbReference>
<dbReference type="Pfam" id="PF02221">
    <property type="entry name" value="E1_DerP2_DerF2"/>
    <property type="match status" value="1"/>
</dbReference>
<dbReference type="InterPro" id="IPR003172">
    <property type="entry name" value="ML_dom"/>
</dbReference>
<name>A0ABP9YV32_9FUNG</name>
<comment type="caution">
    <text evidence="9">The sequence shown here is derived from an EMBL/GenBank/DDBJ whole genome shotgun (WGS) entry which is preliminary data.</text>
</comment>
<gene>
    <name evidence="9" type="ORF">MFLAVUS_004143</name>
</gene>
<comment type="subunit">
    <text evidence="3">Monomer.</text>
</comment>
<evidence type="ECO:0000256" key="3">
    <source>
        <dbReference type="ARBA" id="ARBA00011245"/>
    </source>
</evidence>
<evidence type="ECO:0000256" key="2">
    <source>
        <dbReference type="ARBA" id="ARBA00006370"/>
    </source>
</evidence>
<evidence type="ECO:0000259" key="8">
    <source>
        <dbReference type="SMART" id="SM00737"/>
    </source>
</evidence>
<dbReference type="PANTHER" id="PTHR11306">
    <property type="entry name" value="NIEMANN PICK TYPE C2 PROTEIN NPC2-RELATED"/>
    <property type="match status" value="1"/>
</dbReference>
<evidence type="ECO:0000256" key="5">
    <source>
        <dbReference type="ARBA" id="ARBA00022448"/>
    </source>
</evidence>
<dbReference type="PANTHER" id="PTHR11306:SF0">
    <property type="entry name" value="PHOSPHATIDYLGLYCEROL_PHOSPHATIDYLINOSITOL TRANSFER PROTEIN"/>
    <property type="match status" value="1"/>
</dbReference>